<dbReference type="Gene3D" id="3.30.420.130">
    <property type="entry name" value="Dinitrogenase iron-molybdenum cofactor biosynthesis domain"/>
    <property type="match status" value="1"/>
</dbReference>
<dbReference type="InterPro" id="IPR003731">
    <property type="entry name" value="Di-Nase_FeMo-co_biosynth"/>
</dbReference>
<dbReference type="Proteomes" id="UP000282654">
    <property type="component" value="Unassembled WGS sequence"/>
</dbReference>
<dbReference type="PANTHER" id="PTHR42983">
    <property type="entry name" value="DINITROGENASE IRON-MOLYBDENUM COFACTOR PROTEIN-RELATED"/>
    <property type="match status" value="1"/>
</dbReference>
<dbReference type="Pfam" id="PF02579">
    <property type="entry name" value="Nitro_FeMo-Co"/>
    <property type="match status" value="1"/>
</dbReference>
<dbReference type="SUPFAM" id="SSF53146">
    <property type="entry name" value="Nitrogenase accessory factor-like"/>
    <property type="match status" value="1"/>
</dbReference>
<dbReference type="PANTHER" id="PTHR42983:SF1">
    <property type="entry name" value="IRON-MOLYBDENUM PROTEIN"/>
    <property type="match status" value="1"/>
</dbReference>
<dbReference type="CDD" id="cd00851">
    <property type="entry name" value="MTH1175"/>
    <property type="match status" value="1"/>
</dbReference>
<dbReference type="InterPro" id="IPR033913">
    <property type="entry name" value="MTH1175_dom"/>
</dbReference>
<sequence length="128" mass="13091">MKVAVATENGYVAQHFGHCPAFTLAEVVNGQVKEKTVIPNPGHQPGFLPGYLADLGVTHVIAGGIGARAQELFLSRGVVPLVGVRGRVDEALDAFLAGRLATGPSLCDHGAGEHGHGRCGGGCGGQDR</sequence>
<organism evidence="2 3">
    <name type="scientific">Thermodesulfitimonas autotrophica</name>
    <dbReference type="NCBI Taxonomy" id="1894989"/>
    <lineage>
        <taxon>Bacteria</taxon>
        <taxon>Bacillati</taxon>
        <taxon>Bacillota</taxon>
        <taxon>Clostridia</taxon>
        <taxon>Thermoanaerobacterales</taxon>
        <taxon>Thermoanaerobacteraceae</taxon>
        <taxon>Thermodesulfitimonas</taxon>
    </lineage>
</organism>
<dbReference type="OrthoDB" id="280278at2"/>
<dbReference type="AlphaFoldDB" id="A0A3N5C188"/>
<comment type="caution">
    <text evidence="2">The sequence shown here is derived from an EMBL/GenBank/DDBJ whole genome shotgun (WGS) entry which is preliminary data.</text>
</comment>
<protein>
    <submittedName>
        <fullName evidence="2">Putative Fe-Mo cluster-binding NifX family protein</fullName>
    </submittedName>
</protein>
<gene>
    <name evidence="2" type="ORF">EDD75_0757</name>
</gene>
<accession>A0A3N5C188</accession>
<evidence type="ECO:0000313" key="3">
    <source>
        <dbReference type="Proteomes" id="UP000282654"/>
    </source>
</evidence>
<reference evidence="2 3" key="1">
    <citation type="submission" date="2018-11" db="EMBL/GenBank/DDBJ databases">
        <title>Genomic Encyclopedia of Type Strains, Phase IV (KMG-IV): sequencing the most valuable type-strain genomes for metagenomic binning, comparative biology and taxonomic classification.</title>
        <authorList>
            <person name="Goeker M."/>
        </authorList>
    </citation>
    <scope>NUCLEOTIDE SEQUENCE [LARGE SCALE GENOMIC DNA]</scope>
    <source>
        <strain evidence="2 3">DSM 102936</strain>
    </source>
</reference>
<name>A0A3N5C188_9THEO</name>
<dbReference type="RefSeq" id="WP_123928181.1">
    <property type="nucleotide sequence ID" value="NZ_RKRE01000001.1"/>
</dbReference>
<evidence type="ECO:0000259" key="1">
    <source>
        <dbReference type="Pfam" id="PF02579"/>
    </source>
</evidence>
<dbReference type="EMBL" id="RKRE01000001">
    <property type="protein sequence ID" value="RPF49931.1"/>
    <property type="molecule type" value="Genomic_DNA"/>
</dbReference>
<proteinExistence type="predicted"/>
<feature type="domain" description="Dinitrogenase iron-molybdenum cofactor biosynthesis" evidence="1">
    <location>
        <begin position="9"/>
        <end position="96"/>
    </location>
</feature>
<keyword evidence="3" id="KW-1185">Reference proteome</keyword>
<dbReference type="InterPro" id="IPR036105">
    <property type="entry name" value="DiNase_FeMo-co_biosyn_sf"/>
</dbReference>
<evidence type="ECO:0000313" key="2">
    <source>
        <dbReference type="EMBL" id="RPF49931.1"/>
    </source>
</evidence>